<dbReference type="Proteomes" id="UP000198571">
    <property type="component" value="Unassembled WGS sequence"/>
</dbReference>
<dbReference type="EMBL" id="FOGT01000013">
    <property type="protein sequence ID" value="SES26650.1"/>
    <property type="molecule type" value="Genomic_DNA"/>
</dbReference>
<keyword evidence="1" id="KW-0732">Signal</keyword>
<accession>A0A1H9VXZ0</accession>
<feature type="signal peptide" evidence="1">
    <location>
        <begin position="1"/>
        <end position="23"/>
    </location>
</feature>
<dbReference type="InterPro" id="IPR013211">
    <property type="entry name" value="LVIVD"/>
</dbReference>
<evidence type="ECO:0000256" key="1">
    <source>
        <dbReference type="SAM" id="SignalP"/>
    </source>
</evidence>
<dbReference type="SUPFAM" id="SSF75011">
    <property type="entry name" value="3-carboxy-cis,cis-mucoante lactonizing enzyme"/>
    <property type="match status" value="1"/>
</dbReference>
<dbReference type="Pfam" id="PF08309">
    <property type="entry name" value="LVIVD"/>
    <property type="match status" value="4"/>
</dbReference>
<reference evidence="3" key="1">
    <citation type="submission" date="2016-10" db="EMBL/GenBank/DDBJ databases">
        <authorList>
            <person name="Varghese N."/>
            <person name="Submissions S."/>
        </authorList>
    </citation>
    <scope>NUCLEOTIDE SEQUENCE [LARGE SCALE GENOMIC DNA]</scope>
    <source>
        <strain evidence="3">S9</strain>
    </source>
</reference>
<feature type="chain" id="PRO_5011657801" evidence="1">
    <location>
        <begin position="24"/>
        <end position="455"/>
    </location>
</feature>
<dbReference type="STRING" id="1601833.SAMN05518684_11363"/>
<evidence type="ECO:0000313" key="3">
    <source>
        <dbReference type="Proteomes" id="UP000198571"/>
    </source>
</evidence>
<proteinExistence type="predicted"/>
<dbReference type="OrthoDB" id="8375at2"/>
<keyword evidence="3" id="KW-1185">Reference proteome</keyword>
<sequence>MKKASILAGTLCFMLIAPSFISAHDELGGNDGKWQEEIEEGREINTVTTITGSKNLKNLVEVADVPWDGLDGVNNRTADLYAHKGFAYVATKAHNASGVRVFDLKDPSNPIEVSAFADDLPGTWQEKVVVKSVNTPYFKGDLAAVSVQQWSRNTVGGGTLLYDVSDPLNPKKLGYWELPESVTGTHELYLTTQGNRTLLLTANPNANHFTGGEYQDFTILDVTNPASPEVIFEWDPAELEETYTGVSFKDKNDVTRRSFAHSVITDTTGKFAYVSFWDMGTLIFDISTPEEPEFVGRTSFERNVQGAAHSAALAKGGTILIENREVFNPDPADPEFERGWGYVRIYDIKDKSNPVLIGDYRSFNSVEQIKPGERAAGRYTVHDPKILGNTLYLSHYSDGVKMVDITDPSKPEEIGSYVPENADIWGVFVDRNYILASDMQSGLKVIQKNNSRTFR</sequence>
<protein>
    <submittedName>
        <fullName evidence="2">Uncharacterized conserved protein</fullName>
    </submittedName>
</protein>
<name>A0A1H9VXZ0_9BACI</name>
<organism evidence="2 3">
    <name type="scientific">Salipaludibacillus aurantiacus</name>
    <dbReference type="NCBI Taxonomy" id="1601833"/>
    <lineage>
        <taxon>Bacteria</taxon>
        <taxon>Bacillati</taxon>
        <taxon>Bacillota</taxon>
        <taxon>Bacilli</taxon>
        <taxon>Bacillales</taxon>
        <taxon>Bacillaceae</taxon>
    </lineage>
</organism>
<dbReference type="RefSeq" id="WP_093054009.1">
    <property type="nucleotide sequence ID" value="NZ_FOGT01000013.1"/>
</dbReference>
<dbReference type="AlphaFoldDB" id="A0A1H9VXZ0"/>
<gene>
    <name evidence="2" type="ORF">SAMN05518684_11363</name>
</gene>
<evidence type="ECO:0000313" key="2">
    <source>
        <dbReference type="EMBL" id="SES26650.1"/>
    </source>
</evidence>